<dbReference type="EMBL" id="SMSJ01000212">
    <property type="protein sequence ID" value="TDH57423.1"/>
    <property type="molecule type" value="Genomic_DNA"/>
</dbReference>
<name>A0A4R5Q4Q4_9PROT</name>
<sequence>MLMKFAPPAFVSGVLRNVKGTLGLREEFQVSTCTFLTTSWDDGHPLDLRVAEMLAKYNLQGTFYVPKHAKTRTMNSGQLRALASGFEIGAHTLNHVKLTSLANPHARDEIISSKNWIEYETGTPCRMFCPPSGRFSAVHVKMARDAGFSGLRTVEMASLSYPHPLSGISIMPTSVQAHPHGIAGYFRNAVRRAAFRNFWSYISHGRSGDWTSMACSLLDSAIRNGGTFHLWGHSWELEEQEQWQRLELVLKEMGNYTSRVLCVDNFKVCSTIAAPLVMGKT</sequence>
<evidence type="ECO:0000256" key="6">
    <source>
        <dbReference type="ARBA" id="ARBA00032976"/>
    </source>
</evidence>
<dbReference type="InterPro" id="IPR051398">
    <property type="entry name" value="Polysacch_Deacetylase"/>
</dbReference>
<dbReference type="GO" id="GO:0016810">
    <property type="term" value="F:hydrolase activity, acting on carbon-nitrogen (but not peptide) bonds"/>
    <property type="evidence" value="ECO:0007669"/>
    <property type="project" value="InterPro"/>
</dbReference>
<feature type="domain" description="NodB homology" evidence="7">
    <location>
        <begin position="38"/>
        <end position="149"/>
    </location>
</feature>
<gene>
    <name evidence="8" type="ORF">E2C06_35935</name>
</gene>
<evidence type="ECO:0000256" key="5">
    <source>
        <dbReference type="ARBA" id="ARBA00022729"/>
    </source>
</evidence>
<evidence type="ECO:0000259" key="7">
    <source>
        <dbReference type="Pfam" id="PF01522"/>
    </source>
</evidence>
<dbReference type="Pfam" id="PF01522">
    <property type="entry name" value="Polysacc_deac_1"/>
    <property type="match status" value="1"/>
</dbReference>
<keyword evidence="5" id="KW-0732">Signal</keyword>
<keyword evidence="9" id="KW-1185">Reference proteome</keyword>
<evidence type="ECO:0000313" key="9">
    <source>
        <dbReference type="Proteomes" id="UP000295096"/>
    </source>
</evidence>
<comment type="subcellular location">
    <subcellularLocation>
        <location evidence="2">Secreted</location>
    </subcellularLocation>
</comment>
<dbReference type="GO" id="GO:0005975">
    <property type="term" value="P:carbohydrate metabolic process"/>
    <property type="evidence" value="ECO:0007669"/>
    <property type="project" value="InterPro"/>
</dbReference>
<reference evidence="8 9" key="1">
    <citation type="journal article" date="2016" name="J. Microbiol.">
        <title>Dankookia rubra gen. nov., sp. nov., an alphaproteobacterium isolated from sediment of a shallow stream.</title>
        <authorList>
            <person name="Kim W.H."/>
            <person name="Kim D.H."/>
            <person name="Kang K."/>
            <person name="Ahn T.Y."/>
        </authorList>
    </citation>
    <scope>NUCLEOTIDE SEQUENCE [LARGE SCALE GENOMIC DNA]</scope>
    <source>
        <strain evidence="8 9">JCM30602</strain>
    </source>
</reference>
<organism evidence="8 9">
    <name type="scientific">Dankookia rubra</name>
    <dbReference type="NCBI Taxonomy" id="1442381"/>
    <lineage>
        <taxon>Bacteria</taxon>
        <taxon>Pseudomonadati</taxon>
        <taxon>Pseudomonadota</taxon>
        <taxon>Alphaproteobacteria</taxon>
        <taxon>Acetobacterales</taxon>
        <taxon>Roseomonadaceae</taxon>
        <taxon>Dankookia</taxon>
    </lineage>
</organism>
<comment type="similarity">
    <text evidence="3">Belongs to the polysaccharide deacetylase family.</text>
</comment>
<protein>
    <recommendedName>
        <fullName evidence="4">Chitooligosaccharide deacetylase</fullName>
    </recommendedName>
    <alternativeName>
        <fullName evidence="6">Nodulation protein B</fullName>
    </alternativeName>
</protein>
<dbReference type="InterPro" id="IPR002509">
    <property type="entry name" value="NODB_dom"/>
</dbReference>
<evidence type="ECO:0000256" key="1">
    <source>
        <dbReference type="ARBA" id="ARBA00003236"/>
    </source>
</evidence>
<dbReference type="PANTHER" id="PTHR34216:SF3">
    <property type="entry name" value="POLY-BETA-1,6-N-ACETYL-D-GLUCOSAMINE N-DEACETYLASE"/>
    <property type="match status" value="1"/>
</dbReference>
<dbReference type="Proteomes" id="UP000295096">
    <property type="component" value="Unassembled WGS sequence"/>
</dbReference>
<evidence type="ECO:0000256" key="2">
    <source>
        <dbReference type="ARBA" id="ARBA00004613"/>
    </source>
</evidence>
<dbReference type="PANTHER" id="PTHR34216">
    <property type="match status" value="1"/>
</dbReference>
<evidence type="ECO:0000256" key="3">
    <source>
        <dbReference type="ARBA" id="ARBA00010973"/>
    </source>
</evidence>
<proteinExistence type="inferred from homology"/>
<accession>A0A4R5Q4Q4</accession>
<dbReference type="GO" id="GO:0005576">
    <property type="term" value="C:extracellular region"/>
    <property type="evidence" value="ECO:0007669"/>
    <property type="project" value="UniProtKB-SubCell"/>
</dbReference>
<comment type="caution">
    <text evidence="8">The sequence shown here is derived from an EMBL/GenBank/DDBJ whole genome shotgun (WGS) entry which is preliminary data.</text>
</comment>
<dbReference type="InterPro" id="IPR011330">
    <property type="entry name" value="Glyco_hydro/deAcase_b/a-brl"/>
</dbReference>
<dbReference type="CDD" id="cd10967">
    <property type="entry name" value="CE4_GLA_like_6s"/>
    <property type="match status" value="1"/>
</dbReference>
<evidence type="ECO:0000256" key="4">
    <source>
        <dbReference type="ARBA" id="ARBA00020071"/>
    </source>
</evidence>
<comment type="function">
    <text evidence="1">Is involved in generating a small heat-stable compound (Nod), an acylated oligomer of N-acetylglucosamine, that stimulates mitosis in various plant protoplasts.</text>
</comment>
<dbReference type="AlphaFoldDB" id="A0A4R5Q4Q4"/>
<dbReference type="Gene3D" id="3.20.20.370">
    <property type="entry name" value="Glycoside hydrolase/deacetylase"/>
    <property type="match status" value="1"/>
</dbReference>
<dbReference type="SUPFAM" id="SSF88713">
    <property type="entry name" value="Glycoside hydrolase/deacetylase"/>
    <property type="match status" value="1"/>
</dbReference>
<evidence type="ECO:0000313" key="8">
    <source>
        <dbReference type="EMBL" id="TDH57423.1"/>
    </source>
</evidence>